<evidence type="ECO:0000259" key="6">
    <source>
        <dbReference type="PROSITE" id="PS50110"/>
    </source>
</evidence>
<evidence type="ECO:0000256" key="4">
    <source>
        <dbReference type="PROSITE-ProRule" id="PRU00169"/>
    </source>
</evidence>
<comment type="caution">
    <text evidence="7">The sequence shown here is derived from an EMBL/GenBank/DDBJ whole genome shotgun (WGS) entry which is preliminary data.</text>
</comment>
<proteinExistence type="predicted"/>
<feature type="domain" description="HTH araC/xylS-type" evidence="5">
    <location>
        <begin position="453"/>
        <end position="551"/>
    </location>
</feature>
<dbReference type="Proteomes" id="UP001519887">
    <property type="component" value="Unassembled WGS sequence"/>
</dbReference>
<accession>A0ABS7BWF9</accession>
<feature type="domain" description="Response regulatory" evidence="6">
    <location>
        <begin position="3"/>
        <end position="120"/>
    </location>
</feature>
<dbReference type="RefSeq" id="WP_210046096.1">
    <property type="nucleotide sequence ID" value="NZ_JBHLVU010000028.1"/>
</dbReference>
<evidence type="ECO:0000256" key="2">
    <source>
        <dbReference type="ARBA" id="ARBA00023125"/>
    </source>
</evidence>
<feature type="modified residue" description="4-aspartylphosphate" evidence="4">
    <location>
        <position position="55"/>
    </location>
</feature>
<dbReference type="InterPro" id="IPR011006">
    <property type="entry name" value="CheY-like_superfamily"/>
</dbReference>
<dbReference type="SMART" id="SM00448">
    <property type="entry name" value="REC"/>
    <property type="match status" value="1"/>
</dbReference>
<evidence type="ECO:0000256" key="3">
    <source>
        <dbReference type="ARBA" id="ARBA00023163"/>
    </source>
</evidence>
<dbReference type="PRINTS" id="PR00032">
    <property type="entry name" value="HTHARAC"/>
</dbReference>
<dbReference type="Pfam" id="PF00072">
    <property type="entry name" value="Response_reg"/>
    <property type="match status" value="1"/>
</dbReference>
<dbReference type="PROSITE" id="PS01124">
    <property type="entry name" value="HTH_ARAC_FAMILY_2"/>
    <property type="match status" value="1"/>
</dbReference>
<dbReference type="InterPro" id="IPR009057">
    <property type="entry name" value="Homeodomain-like_sf"/>
</dbReference>
<keyword evidence="8" id="KW-1185">Reference proteome</keyword>
<keyword evidence="2" id="KW-0238">DNA-binding</keyword>
<dbReference type="InterPro" id="IPR020449">
    <property type="entry name" value="Tscrpt_reg_AraC-type_HTH"/>
</dbReference>
<dbReference type="EMBL" id="JAHZIK010000026">
    <property type="protein sequence ID" value="MBW7452934.1"/>
    <property type="molecule type" value="Genomic_DNA"/>
</dbReference>
<dbReference type="PANTHER" id="PTHR43280:SF2">
    <property type="entry name" value="HTH-TYPE TRANSCRIPTIONAL REGULATOR EXSA"/>
    <property type="match status" value="1"/>
</dbReference>
<keyword evidence="4" id="KW-0597">Phosphoprotein</keyword>
<evidence type="ECO:0000313" key="8">
    <source>
        <dbReference type="Proteomes" id="UP001519887"/>
    </source>
</evidence>
<keyword evidence="1" id="KW-0805">Transcription regulation</keyword>
<evidence type="ECO:0000313" key="7">
    <source>
        <dbReference type="EMBL" id="MBW7452934.1"/>
    </source>
</evidence>
<dbReference type="InterPro" id="IPR001789">
    <property type="entry name" value="Sig_transdc_resp-reg_receiver"/>
</dbReference>
<sequence>MYNLLVVDDEPRIVNGLYEQFQDWKQGELGVYRAYSSMEALRILGTTKMDIVVTDIHMPGMSGIEMQKEIIKLWPRCHVIFLTGYSDFEYVQSAMRDGGLDYILKIEGDEPILAAVSKAIKLLQEELVSGQLLDRARQQLQAANSLIQKEYLTSLLQGELSAKSISQDRFNDMQIPLAAEEDVLLVIGRVDRWPDHISQSDQPLLMYAIQNVASEYLSTLASISFSMKPSHLILLIQPIAASRKPGREDCDKCLAFVQGMMSDIQETCRTHLQLPVSLAISSHFCSWTATAAQNLKLERLFQQGLGHGQEMLLTDLKPLEPSAAMLQGMSRQDIALKLSSIRHLETGLLSGQKDKFTEVYKDISETARILQTSPAHYSFVVEIQYALAAMYLAYINHWGFLGPVSEAMDIRLLLQGGSFRSWEEADAYYRELSDILFKQRTDDQKNRTQKVLMAVNQYIENHLSEDLSLEALASHVYLHPTYLSRLYKQITGVRISDYLKDMRLTKAKELLANPRMKIHEVAVLVGFESAHYFTKVFKKEMLVTPQEYRDRL</sequence>
<dbReference type="SMART" id="SM00342">
    <property type="entry name" value="HTH_ARAC"/>
    <property type="match status" value="1"/>
</dbReference>
<evidence type="ECO:0000256" key="1">
    <source>
        <dbReference type="ARBA" id="ARBA00023015"/>
    </source>
</evidence>
<dbReference type="CDD" id="cd17536">
    <property type="entry name" value="REC_YesN-like"/>
    <property type="match status" value="1"/>
</dbReference>
<keyword evidence="3" id="KW-0804">Transcription</keyword>
<dbReference type="Gene3D" id="3.40.50.2300">
    <property type="match status" value="1"/>
</dbReference>
<dbReference type="PANTHER" id="PTHR43280">
    <property type="entry name" value="ARAC-FAMILY TRANSCRIPTIONAL REGULATOR"/>
    <property type="match status" value="1"/>
</dbReference>
<reference evidence="7 8" key="1">
    <citation type="submission" date="2021-07" db="EMBL/GenBank/DDBJ databases">
        <title>Paenibacillus radiodurans sp. nov., isolated from the southeastern edge of Tengger Desert.</title>
        <authorList>
            <person name="Zhang G."/>
        </authorList>
    </citation>
    <scope>NUCLEOTIDE SEQUENCE [LARGE SCALE GENOMIC DNA]</scope>
    <source>
        <strain evidence="7 8">CCM 7311</strain>
    </source>
</reference>
<dbReference type="PROSITE" id="PS50110">
    <property type="entry name" value="RESPONSE_REGULATORY"/>
    <property type="match status" value="1"/>
</dbReference>
<name>A0ABS7BWF9_9BACL</name>
<gene>
    <name evidence="7" type="ORF">K0U00_02605</name>
</gene>
<dbReference type="SUPFAM" id="SSF46689">
    <property type="entry name" value="Homeodomain-like"/>
    <property type="match status" value="2"/>
</dbReference>
<dbReference type="InterPro" id="IPR018060">
    <property type="entry name" value="HTH_AraC"/>
</dbReference>
<dbReference type="SUPFAM" id="SSF52172">
    <property type="entry name" value="CheY-like"/>
    <property type="match status" value="1"/>
</dbReference>
<organism evidence="7 8">
    <name type="scientific">Paenibacillus sepulcri</name>
    <dbReference type="NCBI Taxonomy" id="359917"/>
    <lineage>
        <taxon>Bacteria</taxon>
        <taxon>Bacillati</taxon>
        <taxon>Bacillota</taxon>
        <taxon>Bacilli</taxon>
        <taxon>Bacillales</taxon>
        <taxon>Paenibacillaceae</taxon>
        <taxon>Paenibacillus</taxon>
    </lineage>
</organism>
<evidence type="ECO:0000259" key="5">
    <source>
        <dbReference type="PROSITE" id="PS01124"/>
    </source>
</evidence>
<dbReference type="Gene3D" id="1.10.10.60">
    <property type="entry name" value="Homeodomain-like"/>
    <property type="match status" value="2"/>
</dbReference>
<dbReference type="Pfam" id="PF12833">
    <property type="entry name" value="HTH_18"/>
    <property type="match status" value="1"/>
</dbReference>
<protein>
    <submittedName>
        <fullName evidence="7">Response regulator</fullName>
    </submittedName>
</protein>